<name>A0A0D9ZQY6_9ORYZ</name>
<feature type="compositionally biased region" description="Basic and acidic residues" evidence="2">
    <location>
        <begin position="474"/>
        <end position="502"/>
    </location>
</feature>
<dbReference type="Gene3D" id="3.30.70.330">
    <property type="match status" value="1"/>
</dbReference>
<evidence type="ECO:0000259" key="3">
    <source>
        <dbReference type="PROSITE" id="PS50102"/>
    </source>
</evidence>
<dbReference type="InterPro" id="IPR012677">
    <property type="entry name" value="Nucleotide-bd_a/b_plait_sf"/>
</dbReference>
<dbReference type="SMART" id="SM00360">
    <property type="entry name" value="RRM"/>
    <property type="match status" value="1"/>
</dbReference>
<protein>
    <recommendedName>
        <fullName evidence="3">RRM domain-containing protein</fullName>
    </recommendedName>
</protein>
<dbReference type="InterPro" id="IPR000504">
    <property type="entry name" value="RRM_dom"/>
</dbReference>
<accession>A0A0D9ZQY6</accession>
<organism evidence="4">
    <name type="scientific">Oryza glumipatula</name>
    <dbReference type="NCBI Taxonomy" id="40148"/>
    <lineage>
        <taxon>Eukaryota</taxon>
        <taxon>Viridiplantae</taxon>
        <taxon>Streptophyta</taxon>
        <taxon>Embryophyta</taxon>
        <taxon>Tracheophyta</taxon>
        <taxon>Spermatophyta</taxon>
        <taxon>Magnoliopsida</taxon>
        <taxon>Liliopsida</taxon>
        <taxon>Poales</taxon>
        <taxon>Poaceae</taxon>
        <taxon>BOP clade</taxon>
        <taxon>Oryzoideae</taxon>
        <taxon>Oryzeae</taxon>
        <taxon>Oryzinae</taxon>
        <taxon>Oryza</taxon>
    </lineage>
</organism>
<feature type="domain" description="RRM" evidence="3">
    <location>
        <begin position="220"/>
        <end position="294"/>
    </location>
</feature>
<feature type="region of interest" description="Disordered" evidence="2">
    <location>
        <begin position="439"/>
        <end position="593"/>
    </location>
</feature>
<feature type="compositionally biased region" description="Polar residues" evidence="2">
    <location>
        <begin position="572"/>
        <end position="581"/>
    </location>
</feature>
<dbReference type="InterPro" id="IPR035979">
    <property type="entry name" value="RBD_domain_sf"/>
</dbReference>
<keyword evidence="1" id="KW-0694">RNA-binding</keyword>
<proteinExistence type="predicted"/>
<dbReference type="SUPFAM" id="SSF54928">
    <property type="entry name" value="RNA-binding domain, RBD"/>
    <property type="match status" value="1"/>
</dbReference>
<dbReference type="PANTHER" id="PTHR32343">
    <property type="entry name" value="SERINE/ARGININE-RICH SPLICING FACTOR"/>
    <property type="match status" value="1"/>
</dbReference>
<dbReference type="GO" id="GO:0003723">
    <property type="term" value="F:RNA binding"/>
    <property type="evidence" value="ECO:0007669"/>
    <property type="project" value="UniProtKB-UniRule"/>
</dbReference>
<keyword evidence="5" id="KW-1185">Reference proteome</keyword>
<dbReference type="PANTHER" id="PTHR32343:SF28">
    <property type="entry name" value="OS04G0624800 PROTEIN"/>
    <property type="match status" value="1"/>
</dbReference>
<dbReference type="Pfam" id="PF00076">
    <property type="entry name" value="RRM_1"/>
    <property type="match status" value="1"/>
</dbReference>
<reference evidence="4" key="1">
    <citation type="submission" date="2015-04" db="UniProtKB">
        <authorList>
            <consortium name="EnsemblPlants"/>
        </authorList>
    </citation>
    <scope>IDENTIFICATION</scope>
</reference>
<dbReference type="PROSITE" id="PS50102">
    <property type="entry name" value="RRM"/>
    <property type="match status" value="1"/>
</dbReference>
<dbReference type="Proteomes" id="UP000026961">
    <property type="component" value="Chromosome 4"/>
</dbReference>
<dbReference type="EnsemblPlants" id="OGLUM04G25820.1">
    <property type="protein sequence ID" value="OGLUM04G25820.1"/>
    <property type="gene ID" value="OGLUM04G25820"/>
</dbReference>
<feature type="compositionally biased region" description="Basic and acidic residues" evidence="2">
    <location>
        <begin position="443"/>
        <end position="464"/>
    </location>
</feature>
<dbReference type="eggNOG" id="ENOG502S19D">
    <property type="taxonomic scope" value="Eukaryota"/>
</dbReference>
<evidence type="ECO:0000256" key="2">
    <source>
        <dbReference type="SAM" id="MobiDB-lite"/>
    </source>
</evidence>
<dbReference type="AlphaFoldDB" id="A0A0D9ZQY6"/>
<dbReference type="STRING" id="40148.A0A0D9ZQY6"/>
<dbReference type="Gramene" id="OGLUM04G25820.1">
    <property type="protein sequence ID" value="OGLUM04G25820.1"/>
    <property type="gene ID" value="OGLUM04G25820"/>
</dbReference>
<evidence type="ECO:0000313" key="5">
    <source>
        <dbReference type="Proteomes" id="UP000026961"/>
    </source>
</evidence>
<reference evidence="4" key="2">
    <citation type="submission" date="2018-05" db="EMBL/GenBank/DDBJ databases">
        <title>OgluRS3 (Oryza glumaepatula Reference Sequence Version 3).</title>
        <authorList>
            <person name="Zhang J."/>
            <person name="Kudrna D."/>
            <person name="Lee S."/>
            <person name="Talag J."/>
            <person name="Welchert J."/>
            <person name="Wing R.A."/>
        </authorList>
    </citation>
    <scope>NUCLEOTIDE SEQUENCE [LARGE SCALE GENOMIC DNA]</scope>
</reference>
<evidence type="ECO:0000256" key="1">
    <source>
        <dbReference type="PROSITE-ProRule" id="PRU00176"/>
    </source>
</evidence>
<dbReference type="HOGENOM" id="CLU_460337_0_0_1"/>
<sequence length="593" mass="65764">MEMHASRRRRKNWMRCNHLLKMDNWIGEFLASLLLPTQGKRPRWRRPRVWRAASRRSRMLWSDLSSAPKTKTARHSAFFASRAACPSGSSGEFSARRIRLYSDSTTIRLRARSSAAAQIIPPPIPPPPRLAADHRRKRALGFEAQEKKKAHGPSDRVPARRHVANLQGFRHHTPLIRRNRRQNARAQRIPFPSPLSLSPVRVSDWSPELALFGSDRIGSVEARVHNVSLEASEQDIREFFSFSGVIVHVEMQSGDERSQFAYITFEDDEGAERAMLLTGATIVDMSVIITPATNYQLPAAVLADIESKNAGGVESALRKAEDAVVSMLAKGFVLGKDALERAKSFDEKHQLTSTATAKVTSLDRKMGLSQKFSTGTLVVNEKMKEMDQKYQVAEKTKSALAAAEQTVSTAGSAIMSNRYILTGAAWVTDAYSKVATTATDAGAKSKEMVVAEQDDKHQDDKPAKDYSPISSKEFVQEGKHQEGERPKKNMPEKPEMGKRELENQEAAIPTAHAQENAQIAGKQHKHQEADLPKADIPGGFTMAAESEKHKHPYSELSKTHLPRSPATIPVCTATTDVNSTKTPKKPENAEGFI</sequence>
<evidence type="ECO:0000313" key="4">
    <source>
        <dbReference type="EnsemblPlants" id="OGLUM04G25820.1"/>
    </source>
</evidence>
<feature type="compositionally biased region" description="Basic and acidic residues" evidence="2">
    <location>
        <begin position="584"/>
        <end position="593"/>
    </location>
</feature>